<dbReference type="PANTHER" id="PTHR10000">
    <property type="entry name" value="PHOSPHOSERINE PHOSPHATASE"/>
    <property type="match status" value="1"/>
</dbReference>
<protein>
    <submittedName>
        <fullName evidence="1">Uncharacterized protein</fullName>
    </submittedName>
</protein>
<dbReference type="SUPFAM" id="SSF56784">
    <property type="entry name" value="HAD-like"/>
    <property type="match status" value="1"/>
</dbReference>
<dbReference type="Proteomes" id="UP000250174">
    <property type="component" value="Unassembled WGS sequence"/>
</dbReference>
<comment type="caution">
    <text evidence="1">The sequence shown here is derived from an EMBL/GenBank/DDBJ whole genome shotgun (WGS) entry which is preliminary data.</text>
</comment>
<dbReference type="InterPro" id="IPR036412">
    <property type="entry name" value="HAD-like_sf"/>
</dbReference>
<name>A0AAX1Q9R6_9BACI</name>
<gene>
    <name evidence="1" type="ORF">A3864_08655</name>
</gene>
<dbReference type="RefSeq" id="WP_113765397.1">
    <property type="nucleotide sequence ID" value="NZ_JAMAYK010000001.1"/>
</dbReference>
<dbReference type="EMBL" id="LVYK01000013">
    <property type="protein sequence ID" value="RAS78376.1"/>
    <property type="molecule type" value="Genomic_DNA"/>
</dbReference>
<evidence type="ECO:0000313" key="2">
    <source>
        <dbReference type="Proteomes" id="UP000250174"/>
    </source>
</evidence>
<dbReference type="InterPro" id="IPR023214">
    <property type="entry name" value="HAD_sf"/>
</dbReference>
<dbReference type="GO" id="GO:0000287">
    <property type="term" value="F:magnesium ion binding"/>
    <property type="evidence" value="ECO:0007669"/>
    <property type="project" value="TreeGrafter"/>
</dbReference>
<proteinExistence type="predicted"/>
<dbReference type="PANTHER" id="PTHR10000:SF8">
    <property type="entry name" value="HAD SUPERFAMILY HYDROLASE-LIKE, TYPE 3"/>
    <property type="match status" value="1"/>
</dbReference>
<evidence type="ECO:0000313" key="1">
    <source>
        <dbReference type="EMBL" id="RAS78376.1"/>
    </source>
</evidence>
<reference evidence="1 2" key="1">
    <citation type="submission" date="2016-03" db="EMBL/GenBank/DDBJ databases">
        <title>Comparison of Bacillus endophyticus and B. anthracis characteristics using whole genome sequence analysis and microbiological techniques.</title>
        <authorList>
            <person name="Lekota K.E."/>
            <person name="Mafofo J."/>
            <person name="Rees J."/>
            <person name="Muchadeyi F.C."/>
            <person name="Madoroba E."/>
            <person name="Van Heerden H."/>
        </authorList>
    </citation>
    <scope>NUCLEOTIDE SEQUENCE [LARGE SCALE GENOMIC DNA]</scope>
    <source>
        <strain evidence="1 2">3631_10C</strain>
    </source>
</reference>
<dbReference type="GO" id="GO:0016791">
    <property type="term" value="F:phosphatase activity"/>
    <property type="evidence" value="ECO:0007669"/>
    <property type="project" value="TreeGrafter"/>
</dbReference>
<accession>A0AAX1Q9R6</accession>
<sequence length="88" mass="9553">MSCTRTKITSNKVSKVLGIKALETYFAIRTEEVLVIGDNFNDMDMIEYAGTGIAMGNAPQQVKGVSGFVTKSNNQEGMKLALETFVLS</sequence>
<dbReference type="GO" id="GO:0005829">
    <property type="term" value="C:cytosol"/>
    <property type="evidence" value="ECO:0007669"/>
    <property type="project" value="TreeGrafter"/>
</dbReference>
<dbReference type="Gene3D" id="3.40.50.1000">
    <property type="entry name" value="HAD superfamily/HAD-like"/>
    <property type="match status" value="1"/>
</dbReference>
<dbReference type="PROSITE" id="PS01229">
    <property type="entry name" value="COF_2"/>
    <property type="match status" value="1"/>
</dbReference>
<dbReference type="AlphaFoldDB" id="A0AAX1Q9R6"/>
<dbReference type="Pfam" id="PF08282">
    <property type="entry name" value="Hydrolase_3"/>
    <property type="match status" value="1"/>
</dbReference>
<organism evidence="1 2">
    <name type="scientific">Priestia endophytica</name>
    <dbReference type="NCBI Taxonomy" id="135735"/>
    <lineage>
        <taxon>Bacteria</taxon>
        <taxon>Bacillati</taxon>
        <taxon>Bacillota</taxon>
        <taxon>Bacilli</taxon>
        <taxon>Bacillales</taxon>
        <taxon>Bacillaceae</taxon>
        <taxon>Priestia</taxon>
    </lineage>
</organism>